<sequence length="294" mass="31831">MSAAAKTKNYDVVPTDVRRMTKLHTPGGDIKFTSLMKLIYSYIWTFQGNKNRGNDDPIHTNTDVIAWEMGVSEKAVIDALKALDAAQVVIKKTVKVRGNVYSSNYVAIPPASVVALGITPSKPGKRKATKKPDEKQGNDNGHEEATEVTEQQTEQAAATATPSTDAPADTPAVQSANLAPEPAPVVAGQRDSVACNDDRSSDDRTDGNNAVSQEAQEYDPPFPPEKPEPEETAGRVMASLDDLLCWFDLGNGEGMDEYGVMWGVSGDDLDSLIGKHLKTREAEAEKNFKLQRVN</sequence>
<evidence type="ECO:0008006" key="4">
    <source>
        <dbReference type="Google" id="ProtNLM"/>
    </source>
</evidence>
<dbReference type="RefSeq" id="WP_120131719.1">
    <property type="nucleotide sequence ID" value="NZ_RAHH01000005.1"/>
</dbReference>
<dbReference type="OrthoDB" id="6638331at2"/>
<evidence type="ECO:0000313" key="3">
    <source>
        <dbReference type="Proteomes" id="UP000284908"/>
    </source>
</evidence>
<dbReference type="EMBL" id="RAHH01000005">
    <property type="protein sequence ID" value="RJT46029.1"/>
    <property type="molecule type" value="Genomic_DNA"/>
</dbReference>
<feature type="compositionally biased region" description="Basic and acidic residues" evidence="1">
    <location>
        <begin position="196"/>
        <end position="206"/>
    </location>
</feature>
<reference evidence="2 3" key="1">
    <citation type="submission" date="2018-09" db="EMBL/GenBank/DDBJ databases">
        <authorList>
            <person name="Le Fleche-Mateos A."/>
        </authorList>
    </citation>
    <scope>NUCLEOTIDE SEQUENCE [LARGE SCALE GENOMIC DNA]</scope>
    <source>
        <strain evidence="2 3">DSM 27399</strain>
    </source>
</reference>
<dbReference type="AlphaFoldDB" id="A0A419NCI3"/>
<accession>A0A419NCI3</accession>
<organism evidence="2 3">
    <name type="scientific">Rahnella woolbedingensis</name>
    <dbReference type="NCBI Taxonomy" id="1510574"/>
    <lineage>
        <taxon>Bacteria</taxon>
        <taxon>Pseudomonadati</taxon>
        <taxon>Pseudomonadota</taxon>
        <taxon>Gammaproteobacteria</taxon>
        <taxon>Enterobacterales</taxon>
        <taxon>Yersiniaceae</taxon>
        <taxon>Rahnella</taxon>
    </lineage>
</organism>
<protein>
    <recommendedName>
        <fullName evidence="4">Replication protein</fullName>
    </recommendedName>
</protein>
<feature type="region of interest" description="Disordered" evidence="1">
    <location>
        <begin position="116"/>
        <end position="232"/>
    </location>
</feature>
<feature type="compositionally biased region" description="Basic and acidic residues" evidence="1">
    <location>
        <begin position="130"/>
        <end position="145"/>
    </location>
</feature>
<comment type="caution">
    <text evidence="2">The sequence shown here is derived from an EMBL/GenBank/DDBJ whole genome shotgun (WGS) entry which is preliminary data.</text>
</comment>
<feature type="compositionally biased region" description="Low complexity" evidence="1">
    <location>
        <begin position="148"/>
        <end position="172"/>
    </location>
</feature>
<name>A0A419NCI3_9GAMM</name>
<keyword evidence="3" id="KW-1185">Reference proteome</keyword>
<dbReference type="Proteomes" id="UP000284908">
    <property type="component" value="Unassembled WGS sequence"/>
</dbReference>
<proteinExistence type="predicted"/>
<evidence type="ECO:0000256" key="1">
    <source>
        <dbReference type="SAM" id="MobiDB-lite"/>
    </source>
</evidence>
<gene>
    <name evidence="2" type="ORF">D6C13_04920</name>
</gene>
<evidence type="ECO:0000313" key="2">
    <source>
        <dbReference type="EMBL" id="RJT46029.1"/>
    </source>
</evidence>